<reference evidence="2 3" key="1">
    <citation type="submission" date="2020-03" db="EMBL/GenBank/DDBJ databases">
        <title>Draft Genome Sequence of Cudoniella acicularis.</title>
        <authorList>
            <person name="Buettner E."/>
            <person name="Kellner H."/>
        </authorList>
    </citation>
    <scope>NUCLEOTIDE SEQUENCE [LARGE SCALE GENOMIC DNA]</scope>
    <source>
        <strain evidence="2 3">DSM 108380</strain>
    </source>
</reference>
<feature type="compositionally biased region" description="Polar residues" evidence="1">
    <location>
        <begin position="227"/>
        <end position="236"/>
    </location>
</feature>
<keyword evidence="3" id="KW-1185">Reference proteome</keyword>
<accession>A0A8H4W693</accession>
<dbReference type="EMBL" id="JAAMPI010000096">
    <property type="protein sequence ID" value="KAF4635833.1"/>
    <property type="molecule type" value="Genomic_DNA"/>
</dbReference>
<proteinExistence type="predicted"/>
<feature type="region of interest" description="Disordered" evidence="1">
    <location>
        <begin position="143"/>
        <end position="187"/>
    </location>
</feature>
<dbReference type="AlphaFoldDB" id="A0A8H4W693"/>
<feature type="region of interest" description="Disordered" evidence="1">
    <location>
        <begin position="213"/>
        <end position="242"/>
    </location>
</feature>
<protein>
    <submittedName>
        <fullName evidence="2">Uncharacterized protein</fullName>
    </submittedName>
</protein>
<feature type="compositionally biased region" description="Basic and acidic residues" evidence="1">
    <location>
        <begin position="217"/>
        <end position="226"/>
    </location>
</feature>
<name>A0A8H4W693_9HELO</name>
<dbReference type="Proteomes" id="UP000566819">
    <property type="component" value="Unassembled WGS sequence"/>
</dbReference>
<organism evidence="2 3">
    <name type="scientific">Cudoniella acicularis</name>
    <dbReference type="NCBI Taxonomy" id="354080"/>
    <lineage>
        <taxon>Eukaryota</taxon>
        <taxon>Fungi</taxon>
        <taxon>Dikarya</taxon>
        <taxon>Ascomycota</taxon>
        <taxon>Pezizomycotina</taxon>
        <taxon>Leotiomycetes</taxon>
        <taxon>Helotiales</taxon>
        <taxon>Tricladiaceae</taxon>
        <taxon>Cudoniella</taxon>
    </lineage>
</organism>
<evidence type="ECO:0000313" key="2">
    <source>
        <dbReference type="EMBL" id="KAF4635833.1"/>
    </source>
</evidence>
<comment type="caution">
    <text evidence="2">The sequence shown here is derived from an EMBL/GenBank/DDBJ whole genome shotgun (WGS) entry which is preliminary data.</text>
</comment>
<evidence type="ECO:0000313" key="3">
    <source>
        <dbReference type="Proteomes" id="UP000566819"/>
    </source>
</evidence>
<sequence>MSRLASAPRWFKLNGLRYEVAGRIEPADTAAAADLLPVRAELSITCSKASRAVQQLPICHRHPASPGRAETSPHTSFVGKRQGRARTEKADSAWHRGPLARFHVLLNESVRNLLALQIGILHPSRCRQHLSLGLSRFKIRTPGASRDRDGFLTGGESKLENVACGNSNSNSRRPVPQPAPAPAPAVAQHNVGDACVLRLDDSKRTRWRRYRKKRVERRTPNGHHESATGNAQTLSINPKPKGAAVSPIGLRLGYRIASEKMERHRSCLTPSRTNQLFAWMSFSSSLYLLPQEILPDSRVEKHEDGSRRANNRLVVLLRSGFPLSNRKFFPRLCLVGGSPPPAQIK</sequence>
<evidence type="ECO:0000256" key="1">
    <source>
        <dbReference type="SAM" id="MobiDB-lite"/>
    </source>
</evidence>
<feature type="region of interest" description="Disordered" evidence="1">
    <location>
        <begin position="62"/>
        <end position="92"/>
    </location>
</feature>
<gene>
    <name evidence="2" type="ORF">G7Y89_g2246</name>
</gene>